<reference evidence="1" key="1">
    <citation type="journal article" date="2020" name="Nature">
        <title>Giant virus diversity and host interactions through global metagenomics.</title>
        <authorList>
            <person name="Schulz F."/>
            <person name="Roux S."/>
            <person name="Paez-Espino D."/>
            <person name="Jungbluth S."/>
            <person name="Walsh D.A."/>
            <person name="Denef V.J."/>
            <person name="McMahon K.D."/>
            <person name="Konstantinidis K.T."/>
            <person name="Eloe-Fadrosh E.A."/>
            <person name="Kyrpides N.C."/>
            <person name="Woyke T."/>
        </authorList>
    </citation>
    <scope>NUCLEOTIDE SEQUENCE</scope>
    <source>
        <strain evidence="1">GVMAG-M-3300023174-132</strain>
    </source>
</reference>
<organism evidence="1">
    <name type="scientific">viral metagenome</name>
    <dbReference type="NCBI Taxonomy" id="1070528"/>
    <lineage>
        <taxon>unclassified sequences</taxon>
        <taxon>metagenomes</taxon>
        <taxon>organismal metagenomes</taxon>
    </lineage>
</organism>
<protein>
    <submittedName>
        <fullName evidence="1">Uncharacterized protein</fullName>
    </submittedName>
</protein>
<accession>A0A6C0D954</accession>
<name>A0A6C0D954_9ZZZZ</name>
<proteinExistence type="predicted"/>
<dbReference type="EMBL" id="MN739575">
    <property type="protein sequence ID" value="QHT13556.1"/>
    <property type="molecule type" value="Genomic_DNA"/>
</dbReference>
<sequence length="207" mass="24134">MIYLIITTCIENVKQGSRDFESRKKRYFEAIPAVLKLVENDASIKPIIVENNGARSTYLNEFGCDVVYTNNNAHRFPHKGVNEWMDIKYIIEKYNIQDNDTVIKLTGRYKLLSSSFIDTVKRHIDTYDAFVKFFNVCTLQYMWDDCVLGLFAIKCKYIKSLTLRCIRSGECEFAEHVRKNIVADKIMEIKDLCMECCFAIDGRFLIV</sequence>
<evidence type="ECO:0000313" key="1">
    <source>
        <dbReference type="EMBL" id="QHT13556.1"/>
    </source>
</evidence>
<dbReference type="AlphaFoldDB" id="A0A6C0D954"/>